<dbReference type="RefSeq" id="WP_284062636.1">
    <property type="nucleotide sequence ID" value="NZ_CP126158.1"/>
</dbReference>
<sequence length="440" mass="46319">MDEATRLRVRSALSSWLTVLLVVSFAIGTAGVWATYTAHVDSGTETVERQTTAWTATGSFDHSATVTRDNPLYPVGTTLTNRSTFFRTVTPVLDGRFTVATPGIDGNASIALSTALLVESTDEETTYWSDSRPLNAVTATSADEPASVAFSVNTSEVADRIAAIEEEVGTAPGETTVAVVVDVEIQRSTTGGATSRLSFSSRLPIALNGDTYTVSGPGRIEEPVQRTVSERVEREYGPIRSIGGPAALVVGLVGIGALGYVAGRERPALTDTERARLEYLNDRSEFDQWIVSVRLPPDARDRPTAEAGSLADLVNLAIDTDNAVLEEPDGDAFHVVSDEYRYTYRAPPPATDGPGLGSTDPGIVSSVLSGALDSRGEASDDGAPSAGDDAIVDGHESDGDEGRDDPETRHEPDPEPSADPVPTETDGDSEEGGSDGDESD</sequence>
<feature type="transmembrane region" description="Helical" evidence="2">
    <location>
        <begin position="12"/>
        <end position="36"/>
    </location>
</feature>
<keyword evidence="2" id="KW-0812">Transmembrane</keyword>
<dbReference type="Pfam" id="PF17231">
    <property type="entry name" value="DUF5305"/>
    <property type="match status" value="1"/>
</dbReference>
<proteinExistence type="predicted"/>
<dbReference type="Proteomes" id="UP001596443">
    <property type="component" value="Unassembled WGS sequence"/>
</dbReference>
<gene>
    <name evidence="3" type="ORF">ACFQFD_07460</name>
</gene>
<comment type="caution">
    <text evidence="3">The sequence shown here is derived from an EMBL/GenBank/DDBJ whole genome shotgun (WGS) entry which is preliminary data.</text>
</comment>
<dbReference type="AlphaFoldDB" id="A0ABD5T9T5"/>
<dbReference type="InterPro" id="IPR035185">
    <property type="entry name" value="DUF5305"/>
</dbReference>
<dbReference type="GeneID" id="81208873"/>
<accession>A0ABD5T9T5</accession>
<protein>
    <submittedName>
        <fullName evidence="3">DUF5305 family protein</fullName>
    </submittedName>
</protein>
<organism evidence="3 4">
    <name type="scientific">Halobaculum halobium</name>
    <dbReference type="NCBI Taxonomy" id="3032281"/>
    <lineage>
        <taxon>Archaea</taxon>
        <taxon>Methanobacteriati</taxon>
        <taxon>Methanobacteriota</taxon>
        <taxon>Stenosarchaea group</taxon>
        <taxon>Halobacteria</taxon>
        <taxon>Halobacteriales</taxon>
        <taxon>Haloferacaceae</taxon>
        <taxon>Halobaculum</taxon>
    </lineage>
</organism>
<evidence type="ECO:0000313" key="4">
    <source>
        <dbReference type="Proteomes" id="UP001596443"/>
    </source>
</evidence>
<evidence type="ECO:0000256" key="2">
    <source>
        <dbReference type="SAM" id="Phobius"/>
    </source>
</evidence>
<reference evidence="3 4" key="1">
    <citation type="journal article" date="2019" name="Int. J. Syst. Evol. Microbiol.">
        <title>The Global Catalogue of Microorganisms (GCM) 10K type strain sequencing project: providing services to taxonomists for standard genome sequencing and annotation.</title>
        <authorList>
            <consortium name="The Broad Institute Genomics Platform"/>
            <consortium name="The Broad Institute Genome Sequencing Center for Infectious Disease"/>
            <person name="Wu L."/>
            <person name="Ma J."/>
        </authorList>
    </citation>
    <scope>NUCLEOTIDE SEQUENCE [LARGE SCALE GENOMIC DNA]</scope>
    <source>
        <strain evidence="3 4">SYNS20</strain>
    </source>
</reference>
<feature type="compositionally biased region" description="Acidic residues" evidence="1">
    <location>
        <begin position="425"/>
        <end position="440"/>
    </location>
</feature>
<evidence type="ECO:0000313" key="3">
    <source>
        <dbReference type="EMBL" id="MFC6785814.1"/>
    </source>
</evidence>
<keyword evidence="2" id="KW-0472">Membrane</keyword>
<dbReference type="EMBL" id="JBHSWX010000012">
    <property type="protein sequence ID" value="MFC6785814.1"/>
    <property type="molecule type" value="Genomic_DNA"/>
</dbReference>
<evidence type="ECO:0000256" key="1">
    <source>
        <dbReference type="SAM" id="MobiDB-lite"/>
    </source>
</evidence>
<name>A0ABD5T9T5_9EURY</name>
<feature type="region of interest" description="Disordered" evidence="1">
    <location>
        <begin position="345"/>
        <end position="440"/>
    </location>
</feature>
<keyword evidence="4" id="KW-1185">Reference proteome</keyword>
<keyword evidence="2" id="KW-1133">Transmembrane helix</keyword>